<dbReference type="AlphaFoldDB" id="A0ABD4T181"/>
<dbReference type="InterPro" id="IPR000825">
    <property type="entry name" value="SUF_FeS_clus_asmbl_SufBD_core"/>
</dbReference>
<dbReference type="SUPFAM" id="SSF101960">
    <property type="entry name" value="Stabilizer of iron transporter SufD"/>
    <property type="match status" value="1"/>
</dbReference>
<feature type="domain" description="SUF system FeS cluster assembly SufBD N-terminal" evidence="3">
    <location>
        <begin position="37"/>
        <end position="176"/>
    </location>
</feature>
<dbReference type="Pfam" id="PF19295">
    <property type="entry name" value="SufBD_N"/>
    <property type="match status" value="1"/>
</dbReference>
<keyword evidence="5" id="KW-1185">Reference proteome</keyword>
<dbReference type="InterPro" id="IPR037284">
    <property type="entry name" value="SUF_FeS_clus_asmbl_SufBD_sf"/>
</dbReference>
<dbReference type="PANTHER" id="PTHR43575:SF1">
    <property type="entry name" value="PROTEIN ABCI7, CHLOROPLASTIC"/>
    <property type="match status" value="1"/>
</dbReference>
<evidence type="ECO:0000313" key="4">
    <source>
        <dbReference type="EMBL" id="MCM1982334.1"/>
    </source>
</evidence>
<dbReference type="PANTHER" id="PTHR43575">
    <property type="entry name" value="PROTEIN ABCI7, CHLOROPLASTIC"/>
    <property type="match status" value="1"/>
</dbReference>
<dbReference type="InterPro" id="IPR055346">
    <property type="entry name" value="Fe-S_cluster_assembly_SufBD"/>
</dbReference>
<dbReference type="Pfam" id="PF01458">
    <property type="entry name" value="SUFBD_core"/>
    <property type="match status" value="1"/>
</dbReference>
<dbReference type="EMBL" id="JTHE03000037">
    <property type="protein sequence ID" value="MCM1982334.1"/>
    <property type="molecule type" value="Genomic_DNA"/>
</dbReference>
<proteinExistence type="inferred from homology"/>
<dbReference type="NCBIfam" id="TIGR01981">
    <property type="entry name" value="sufD"/>
    <property type="match status" value="1"/>
</dbReference>
<dbReference type="InterPro" id="IPR011542">
    <property type="entry name" value="SUF_FeS_clus_asmbl_SufD"/>
</dbReference>
<evidence type="ECO:0000256" key="1">
    <source>
        <dbReference type="ARBA" id="ARBA00043967"/>
    </source>
</evidence>
<feature type="domain" description="SUF system FeS cluster assembly SufBD core" evidence="2">
    <location>
        <begin position="184"/>
        <end position="414"/>
    </location>
</feature>
<evidence type="ECO:0000259" key="3">
    <source>
        <dbReference type="Pfam" id="PF19295"/>
    </source>
</evidence>
<evidence type="ECO:0000259" key="2">
    <source>
        <dbReference type="Pfam" id="PF01458"/>
    </source>
</evidence>
<gene>
    <name evidence="4" type="primary">sufD</name>
    <name evidence="4" type="ORF">QQ91_0005765</name>
</gene>
<reference evidence="4 5" key="1">
    <citation type="journal article" date="2015" name="Genome Announc.">
        <title>Draft Genome Sequence of Filamentous Marine Cyanobacterium Lyngbya confervoides Strain BDU141951.</title>
        <authorList>
            <person name="Chandrababunaidu M.M."/>
            <person name="Sen D."/>
            <person name="Tripathy S."/>
        </authorList>
    </citation>
    <scope>NUCLEOTIDE SEQUENCE [LARGE SCALE GENOMIC DNA]</scope>
    <source>
        <strain evidence="4 5">BDU141951</strain>
    </source>
</reference>
<evidence type="ECO:0000313" key="5">
    <source>
        <dbReference type="Proteomes" id="UP000031561"/>
    </source>
</evidence>
<dbReference type="InterPro" id="IPR045595">
    <property type="entry name" value="SufBD_N"/>
</dbReference>
<comment type="caution">
    <text evidence="4">The sequence shown here is derived from an EMBL/GenBank/DDBJ whole genome shotgun (WGS) entry which is preliminary data.</text>
</comment>
<sequence>MSLQVSSASVSAASGSAAQKRQAYLAQLLAQRPASATGELQAIRDRALTLIQEQELPGPKAEDWRFTDLSPLYAIEFQAAPAATLTPDQLEAIAWSGLEPRIVFVNGRFESQLSQLQSLPAGVSFASIADLSAEALTAIGQHPGAGEVFTALNAATFLDVAVLKVARNQVPEEPIHLLFVTTAGAQPHMSVPRVLVQVETGAVATLIEDYVTVGTGQTFTNAVTEVAIAANAELRHTRIQRESPEAFHLGKTTVTQARDSRYRAVNLSVGGQISRHTPEVTTLDGQTETVLDGLTLAVASQLADTHSTLTFSAPHCTANQLHKCIVDDAARAVFNGKVFVPQVAQQTDAAQLSRNLLLSPKARVDTKPQLEIVADDVKCAHGATVSQLEEDEVFYLQSRGLDRENACDLLVKAFAAEILQKCPVDSIRQGLLRQILAQVR</sequence>
<comment type="similarity">
    <text evidence="1">Belongs to the iron-sulfur cluster assembly SufBD family.</text>
</comment>
<accession>A0ABD4T181</accession>
<dbReference type="RefSeq" id="WP_166280982.1">
    <property type="nucleotide sequence ID" value="NZ_JTHE03000037.1"/>
</dbReference>
<organism evidence="4 5">
    <name type="scientific">Lyngbya confervoides BDU141951</name>
    <dbReference type="NCBI Taxonomy" id="1574623"/>
    <lineage>
        <taxon>Bacteria</taxon>
        <taxon>Bacillati</taxon>
        <taxon>Cyanobacteriota</taxon>
        <taxon>Cyanophyceae</taxon>
        <taxon>Oscillatoriophycideae</taxon>
        <taxon>Oscillatoriales</taxon>
        <taxon>Microcoleaceae</taxon>
        <taxon>Lyngbya</taxon>
    </lineage>
</organism>
<name>A0ABD4T181_9CYAN</name>
<dbReference type="Proteomes" id="UP000031561">
    <property type="component" value="Unassembled WGS sequence"/>
</dbReference>
<protein>
    <submittedName>
        <fullName evidence="4">Fe-S cluster assembly protein SufD</fullName>
    </submittedName>
</protein>